<evidence type="ECO:0000256" key="1">
    <source>
        <dbReference type="SAM" id="MobiDB-lite"/>
    </source>
</evidence>
<name>G0R2I0_ICHMU</name>
<dbReference type="GO" id="GO:0006816">
    <property type="term" value="P:calcium ion transport"/>
    <property type="evidence" value="ECO:0007669"/>
    <property type="project" value="InterPro"/>
</dbReference>
<keyword evidence="2" id="KW-0472">Membrane</keyword>
<dbReference type="RefSeq" id="XP_004027666.1">
    <property type="nucleotide sequence ID" value="XM_004027617.1"/>
</dbReference>
<feature type="non-terminal residue" evidence="3">
    <location>
        <position position="1"/>
    </location>
</feature>
<proteinExistence type="predicted"/>
<feature type="compositionally biased region" description="Basic and acidic residues" evidence="1">
    <location>
        <begin position="9"/>
        <end position="24"/>
    </location>
</feature>
<evidence type="ECO:0000313" key="3">
    <source>
        <dbReference type="EMBL" id="EGR28321.1"/>
    </source>
</evidence>
<feature type="region of interest" description="Disordered" evidence="1">
    <location>
        <begin position="1"/>
        <end position="24"/>
    </location>
</feature>
<dbReference type="InParanoid" id="G0R2I0"/>
<dbReference type="PANTHER" id="PTHR13715:SF99">
    <property type="entry name" value="INOSITOL 1,4,5-TRISPHOSPHATE RECEPTOR-LIKE PROTEIN A"/>
    <property type="match status" value="1"/>
</dbReference>
<keyword evidence="2" id="KW-1133">Transmembrane helix</keyword>
<dbReference type="PANTHER" id="PTHR13715">
    <property type="entry name" value="RYANODINE RECEPTOR AND IP3 RECEPTOR"/>
    <property type="match status" value="1"/>
</dbReference>
<sequence>IEQIEEEQKDQKKQQNNKIKEEEKKEEQPIILNHQYFPKYLKTLPKDLLYIINEIKLYKNLSLSRNQNWTKKLQQEFLFEDLTRLIFDHRLHLELRSALCGLILTLYVDQEPLKTQKIPQICRVYKSKFSRNSKKKSRNVTQICKENLSQFQYLILDCLSHIETFLVQNSPKCISPQKSQKQMALKRTQTILADDKKENILKNVLNKTLFHQQFALYSSMYYIKLIYIILFYVLFRLFQNMII</sequence>
<reference evidence="3 4" key="1">
    <citation type="submission" date="2011-07" db="EMBL/GenBank/DDBJ databases">
        <authorList>
            <person name="Coyne R."/>
            <person name="Brami D."/>
            <person name="Johnson J."/>
            <person name="Hostetler J."/>
            <person name="Hannick L."/>
            <person name="Clark T."/>
            <person name="Cassidy-Hanley D."/>
            <person name="Inman J."/>
        </authorList>
    </citation>
    <scope>NUCLEOTIDE SEQUENCE [LARGE SCALE GENOMIC DNA]</scope>
    <source>
        <strain evidence="3 4">G5</strain>
    </source>
</reference>
<protein>
    <submittedName>
        <fullName evidence="3">MIR domain protein</fullName>
    </submittedName>
</protein>
<organism evidence="3 4">
    <name type="scientific">Ichthyophthirius multifiliis</name>
    <name type="common">White spot disease agent</name>
    <name type="synonym">Ich</name>
    <dbReference type="NCBI Taxonomy" id="5932"/>
    <lineage>
        <taxon>Eukaryota</taxon>
        <taxon>Sar</taxon>
        <taxon>Alveolata</taxon>
        <taxon>Ciliophora</taxon>
        <taxon>Intramacronucleata</taxon>
        <taxon>Oligohymenophorea</taxon>
        <taxon>Hymenostomatida</taxon>
        <taxon>Ophryoglenina</taxon>
        <taxon>Ichthyophthirius</taxon>
    </lineage>
</organism>
<dbReference type="AlphaFoldDB" id="G0R2I0"/>
<feature type="transmembrane region" description="Helical" evidence="2">
    <location>
        <begin position="214"/>
        <end position="235"/>
    </location>
</feature>
<accession>G0R2I0</accession>
<evidence type="ECO:0000313" key="4">
    <source>
        <dbReference type="Proteomes" id="UP000008983"/>
    </source>
</evidence>
<keyword evidence="4" id="KW-1185">Reference proteome</keyword>
<dbReference type="InterPro" id="IPR015925">
    <property type="entry name" value="Ryanodine_IP3_receptor"/>
</dbReference>
<keyword evidence="2" id="KW-0812">Transmembrane</keyword>
<dbReference type="GeneID" id="14904403"/>
<evidence type="ECO:0000256" key="2">
    <source>
        <dbReference type="SAM" id="Phobius"/>
    </source>
</evidence>
<gene>
    <name evidence="3" type="ORF">IMG5_178360</name>
</gene>
<dbReference type="Proteomes" id="UP000008983">
    <property type="component" value="Unassembled WGS sequence"/>
</dbReference>
<dbReference type="EMBL" id="GL984263">
    <property type="protein sequence ID" value="EGR28321.1"/>
    <property type="molecule type" value="Genomic_DNA"/>
</dbReference>